<dbReference type="OrthoDB" id="8662245at2"/>
<proteinExistence type="predicted"/>
<sequence>MVSPFNSPMESGLRALTILVEAFPMCLDLEYLVFFDYLTVHSGDIEGGPESLHAPLPMRSGELTVRRKLIERGLLLMMSRNLASRVASNEGFAYVATDSASAFLEMLSSQYILNLRDRSKWVVSTFGSFTPDQIYAQERQLFRSWTNQFQPLSGSTSRFS</sequence>
<comment type="caution">
    <text evidence="1">The sequence shown here is derived from an EMBL/GenBank/DDBJ whole genome shotgun (WGS) entry which is preliminary data.</text>
</comment>
<evidence type="ECO:0000313" key="2">
    <source>
        <dbReference type="Proteomes" id="UP000292459"/>
    </source>
</evidence>
<keyword evidence="2" id="KW-1185">Reference proteome</keyword>
<dbReference type="Proteomes" id="UP000292459">
    <property type="component" value="Unassembled WGS sequence"/>
</dbReference>
<name>A0A4Q7EB29_9CYAN</name>
<reference evidence="1 2" key="1">
    <citation type="submission" date="2018-11" db="EMBL/GenBank/DDBJ databases">
        <title>Whole genome sequencing of an environmental sample.</title>
        <authorList>
            <person name="Sarangi A.N."/>
            <person name="Singh D."/>
            <person name="Tripathy S."/>
        </authorList>
    </citation>
    <scope>NUCLEOTIDE SEQUENCE [LARGE SCALE GENOMIC DNA]</scope>
    <source>
        <strain evidence="1 2">Lakshadweep</strain>
    </source>
</reference>
<accession>A0A4Q7EB29</accession>
<protein>
    <submittedName>
        <fullName evidence="1">Threonine transporter</fullName>
    </submittedName>
</protein>
<dbReference type="EMBL" id="QVFV01000002">
    <property type="protein sequence ID" value="RZM79848.1"/>
    <property type="molecule type" value="Genomic_DNA"/>
</dbReference>
<gene>
    <name evidence="1" type="ORF">DYY88_09805</name>
</gene>
<evidence type="ECO:0000313" key="1">
    <source>
        <dbReference type="EMBL" id="RZM79848.1"/>
    </source>
</evidence>
<dbReference type="AlphaFoldDB" id="A0A4Q7EB29"/>
<dbReference type="Pfam" id="PF20288">
    <property type="entry name" value="MC2"/>
    <property type="match status" value="1"/>
</dbReference>
<organism evidence="1 2">
    <name type="scientific">Leptolyngbya iicbica LK</name>
    <dbReference type="NCBI Taxonomy" id="2294035"/>
    <lineage>
        <taxon>Bacteria</taxon>
        <taxon>Bacillati</taxon>
        <taxon>Cyanobacteriota</taxon>
        <taxon>Cyanophyceae</taxon>
        <taxon>Leptolyngbyales</taxon>
        <taxon>Leptolyngbyaceae</taxon>
        <taxon>Leptolyngbya group</taxon>
        <taxon>Leptolyngbya</taxon>
        <taxon>Leptolyngbya iicbica</taxon>
    </lineage>
</organism>
<dbReference type="InterPro" id="IPR046904">
    <property type="entry name" value="ABC-3C_MC2"/>
</dbReference>